<organism evidence="1 2">
    <name type="scientific">Metamycoplasma arthritidis (strain 158L3-1)</name>
    <name type="common">Mycoplasma arthritidis</name>
    <dbReference type="NCBI Taxonomy" id="243272"/>
    <lineage>
        <taxon>Bacteria</taxon>
        <taxon>Bacillati</taxon>
        <taxon>Mycoplasmatota</taxon>
        <taxon>Mycoplasmoidales</taxon>
        <taxon>Metamycoplasmataceae</taxon>
        <taxon>Metamycoplasma</taxon>
    </lineage>
</organism>
<sequence>MDKAFSEYKKVLYSLPKEIKDKLKTIVNCRQWLNREWLHKFSDKDYIHFKIFCISEDPDLYPDIKPSDIVRLENEAKELAFEMNLIDQQQEFICQLCPLVYDWKIKKYGNLCLRRKPTFFEKVVTNDEFNEKLEEFQLIVVQTFERIKYLIDQFPIRKKPNE</sequence>
<evidence type="ECO:0000313" key="2">
    <source>
        <dbReference type="Proteomes" id="UP000008812"/>
    </source>
</evidence>
<protein>
    <submittedName>
        <fullName evidence="1">Bacteriophage MAV1 protein RepP</fullName>
    </submittedName>
</protein>
<reference evidence="1 2" key="1">
    <citation type="journal article" date="2008" name="Infect. Immun.">
        <title>Genome of Mycoplasma arthritidis.</title>
        <authorList>
            <person name="Dybvig K."/>
            <person name="Zuhua C."/>
            <person name="Lao P."/>
            <person name="Jordan D.S."/>
            <person name="French C.T."/>
            <person name="Tu A.H."/>
            <person name="Loraine A.E."/>
        </authorList>
    </citation>
    <scope>NUCLEOTIDE SEQUENCE [LARGE SCALE GENOMIC DNA]</scope>
    <source>
        <strain evidence="1 2">158L3-1</strain>
    </source>
</reference>
<evidence type="ECO:0000313" key="1">
    <source>
        <dbReference type="EMBL" id="ACF07508.1"/>
    </source>
</evidence>
<dbReference type="EMBL" id="CP001047">
    <property type="protein sequence ID" value="ACF07508.1"/>
    <property type="molecule type" value="Genomic_DNA"/>
</dbReference>
<proteinExistence type="predicted"/>
<dbReference type="KEGG" id="mat:MARTH_orf764"/>
<keyword evidence="2" id="KW-1185">Reference proteome</keyword>
<name>B3PNA6_META1</name>
<dbReference type="STRING" id="243272.MARTH_orf764"/>
<dbReference type="HOGENOM" id="CLU_1633543_0_0_14"/>
<dbReference type="AlphaFoldDB" id="B3PNA6"/>
<dbReference type="RefSeq" id="WP_012498465.1">
    <property type="nucleotide sequence ID" value="NC_011025.1"/>
</dbReference>
<accession>B3PNA6</accession>
<gene>
    <name evidence="1" type="primary">repP</name>
    <name evidence="1" type="ordered locus">MARTH_orf764</name>
</gene>
<dbReference type="Proteomes" id="UP000008812">
    <property type="component" value="Chromosome"/>
</dbReference>